<sequence>MSKLSPNLFQRRFQDLMEIGRASLQALAPEWTDHNAHDPGITLMELLAWTAEAQLYSLSRMRHDERQAYAALMGITDTGANSAHGLIWPDPNDINSPVNTFAENVIIPRDAIAHVEGLETTTFQLIDDQLWMPGRLTQLVTHCADGEKIDHTNTNMYGGQPFFPFGERAGCRDKFALSFTCRDKLPDSKSLQTTSGHWVIGVQAAPSAQVKDESQTEVPALIRSALQATLVAGQDRIPIKVVSDDTYGMLRTGAIRLDFNNVKISPTTFTIEFHSEVGFARPPRIIRVGANVIPIEQVTRISRELHVANGLPDWKLELKQPGLRYSMNKDPIAIEIAEPSGVKQWYRCERLSEKGPTDRFFEFDRKSDVATFGNGVNGKIPSAESHVMVTYHVCNGEQGSIARNRKWCVTGFSGVYGVNYSPISGGANALTPTSVRRHARDRVRKSHALITNNDISHAAISLPLLEVSRAWIAPPHRLAPRTGETTLVALRSRLGQSEPDTVPETPRWLEAVRCSLISRIPLGTRLAVIAPCYIDFFFQVDLEAQQGIDSESLRMELVKEFASRLALDDDGVTTPREPGALVTRNDLMNWVRSLAGVKRVLDLSLFQVNGENQMPDQKIHVPSHGLPRWNRRRTTITVIPTAMGGRR</sequence>
<dbReference type="EMBL" id="CP037920">
    <property type="protein sequence ID" value="QDT98542.1"/>
    <property type="molecule type" value="Genomic_DNA"/>
</dbReference>
<protein>
    <recommendedName>
        <fullName evidence="3">Baseplate J-like protein</fullName>
    </recommendedName>
</protein>
<evidence type="ECO:0000313" key="1">
    <source>
        <dbReference type="EMBL" id="QDT98542.1"/>
    </source>
</evidence>
<name>A0A517VZW2_9PLAN</name>
<evidence type="ECO:0008006" key="3">
    <source>
        <dbReference type="Google" id="ProtNLM"/>
    </source>
</evidence>
<organism evidence="1 2">
    <name type="scientific">Gimesia aquarii</name>
    <dbReference type="NCBI Taxonomy" id="2527964"/>
    <lineage>
        <taxon>Bacteria</taxon>
        <taxon>Pseudomonadati</taxon>
        <taxon>Planctomycetota</taxon>
        <taxon>Planctomycetia</taxon>
        <taxon>Planctomycetales</taxon>
        <taxon>Planctomycetaceae</taxon>
        <taxon>Gimesia</taxon>
    </lineage>
</organism>
<dbReference type="RefSeq" id="WP_144987283.1">
    <property type="nucleotide sequence ID" value="NZ_CP037920.1"/>
</dbReference>
<gene>
    <name evidence="1" type="ORF">V144x_40490</name>
</gene>
<dbReference type="AlphaFoldDB" id="A0A517VZW2"/>
<evidence type="ECO:0000313" key="2">
    <source>
        <dbReference type="Proteomes" id="UP000318704"/>
    </source>
</evidence>
<dbReference type="Proteomes" id="UP000318704">
    <property type="component" value="Chromosome"/>
</dbReference>
<accession>A0A517VZW2</accession>
<reference evidence="1 2" key="1">
    <citation type="submission" date="2019-03" db="EMBL/GenBank/DDBJ databases">
        <title>Deep-cultivation of Planctomycetes and their phenomic and genomic characterization uncovers novel biology.</title>
        <authorList>
            <person name="Wiegand S."/>
            <person name="Jogler M."/>
            <person name="Boedeker C."/>
            <person name="Pinto D."/>
            <person name="Vollmers J."/>
            <person name="Rivas-Marin E."/>
            <person name="Kohn T."/>
            <person name="Peeters S.H."/>
            <person name="Heuer A."/>
            <person name="Rast P."/>
            <person name="Oberbeckmann S."/>
            <person name="Bunk B."/>
            <person name="Jeske O."/>
            <person name="Meyerdierks A."/>
            <person name="Storesund J.E."/>
            <person name="Kallscheuer N."/>
            <person name="Luecker S."/>
            <person name="Lage O.M."/>
            <person name="Pohl T."/>
            <person name="Merkel B.J."/>
            <person name="Hornburger P."/>
            <person name="Mueller R.-W."/>
            <person name="Bruemmer F."/>
            <person name="Labrenz M."/>
            <person name="Spormann A.M."/>
            <person name="Op den Camp H."/>
            <person name="Overmann J."/>
            <person name="Amann R."/>
            <person name="Jetten M.S.M."/>
            <person name="Mascher T."/>
            <person name="Medema M.H."/>
            <person name="Devos D.P."/>
            <person name="Kaster A.-K."/>
            <person name="Ovreas L."/>
            <person name="Rohde M."/>
            <person name="Galperin M.Y."/>
            <person name="Jogler C."/>
        </authorList>
    </citation>
    <scope>NUCLEOTIDE SEQUENCE [LARGE SCALE GENOMIC DNA]</scope>
    <source>
        <strain evidence="1 2">V144</strain>
    </source>
</reference>
<proteinExistence type="predicted"/>
<dbReference type="KEGG" id="gaw:V144x_40490"/>